<dbReference type="InterPro" id="IPR036156">
    <property type="entry name" value="Beta-gal/glucu_dom_sf"/>
</dbReference>
<evidence type="ECO:0000256" key="6">
    <source>
        <dbReference type="ARBA" id="ARBA00032230"/>
    </source>
</evidence>
<dbReference type="Gene3D" id="3.20.20.80">
    <property type="entry name" value="Glycosidases"/>
    <property type="match status" value="1"/>
</dbReference>
<dbReference type="OrthoDB" id="408320at2759"/>
<evidence type="ECO:0000256" key="3">
    <source>
        <dbReference type="ARBA" id="ARBA00012756"/>
    </source>
</evidence>
<dbReference type="InterPro" id="IPR006103">
    <property type="entry name" value="Glyco_hydro_2_cat"/>
</dbReference>
<dbReference type="SUPFAM" id="SSF51445">
    <property type="entry name" value="(Trans)glycosidases"/>
    <property type="match status" value="1"/>
</dbReference>
<keyword evidence="11" id="KW-1185">Reference proteome</keyword>
<evidence type="ECO:0000313" key="11">
    <source>
        <dbReference type="Proteomes" id="UP000761534"/>
    </source>
</evidence>
<sequence>MEPRNLGIHSRKSLKLLRLLVYVMLRANEYDSNGGGPVSGDDRHGGDPERADVSPHSTWPSRRNQLEEIKELLSYIETPEVTSKNIESPRAYYIPEQSQSLNGVWNFAMHESVAAALESVYQDKNSNWTDIQVPGHWQLQGFGSPQYVNVQYPFPVNPPYVPTENPTGVYNRSFWVDENMSNYHGFLRFDGVDSAFYVFLNNQFIGFSKGSRNPSEFDINSHLEPNQFNSLTVVVTKWCDASYIEDQDQWRLSGIFRDVTLVRFDSGSYIWDFHIRTKSLAGSDAVVEVGINHVSKEAGKVVKLKIVGHEVDVGESSITCSDGVSYESVSFNLKEVNPWSAEDPVLYSLKIEAGSDVREVPFGIRTSEIKDGLLKVNGVPVLLKGVNRHDHHFEKGRAISEEDVFNDLVLMKKYNVNAIRCSHYPSHPALLKWADILGFYVVDEADIECHGFLFVDKNGLAPQKGDGTPSGPQYFDSPKEYTSNNPRWKDAYLDRVQRMAERDKNHASVIMWSLGNESFFGLNHVATYEYLKDYHPLPVHYEGDQDNDQANVVDVYSRMYPSHEDVEKEAKKDVAKPYILCEFGHAMGNGPGGLKEYFDLFYTYKRLQGGFIWEWANHGLKKPVPGRNGESFYGYGGDFGETVHDGTFVMDGLCTSEHKPTPGFYEYKHVIQPADITFKETKDGHIDLCVKNLLDIKPLAGDDYYLLVSISQISKDPCYAHADKKEYTTKRTVEISKPIVPKDTAVYPIDIPSDVCGLGPSELLIVASLLTRSECIWASKDHEVAFGQFNRPLSNPTPQTKPTASHIEVVDGLSHCTIRTNTSHIEFSRATGTLQKLVVNGQQQVVQGPKLGFWRAPTDNDLGDAGDGSGVVKEWRDHFVNELVESVESLTYETINTSTVKVNVVSWISPPVVQWLLKSTTEYTIIQHPESLEITLSFTLKPQGPHPNTLPRIGLDLVLNDSITLADWFGNDVETYPDSKTAGRLGLHSSNTKDLFTPYEVPQDNGNRSEVRWLKLTSPNSTQQFFAIARDDPFNFAVQPWTSKQLEQAGHLFELDEYKKQNHLHLNFAVHGLGSQSCGPPTLPKDRLLLNPTHQYQIKLLVK</sequence>
<evidence type="ECO:0000256" key="8">
    <source>
        <dbReference type="SAM" id="MobiDB-lite"/>
    </source>
</evidence>
<dbReference type="InterPro" id="IPR006101">
    <property type="entry name" value="Glyco_hydro_2"/>
</dbReference>
<dbReference type="EC" id="3.2.1.23" evidence="3"/>
<dbReference type="GO" id="GO:0030246">
    <property type="term" value="F:carbohydrate binding"/>
    <property type="evidence" value="ECO:0007669"/>
    <property type="project" value="InterPro"/>
</dbReference>
<keyword evidence="4 7" id="KW-0378">Hydrolase</keyword>
<comment type="caution">
    <text evidence="10">The sequence shown here is derived from an EMBL/GenBank/DDBJ whole genome shotgun (WGS) entry which is preliminary data.</text>
</comment>
<dbReference type="Pfam" id="PF02836">
    <property type="entry name" value="Glyco_hydro_2_C"/>
    <property type="match status" value="1"/>
</dbReference>
<dbReference type="InterPro" id="IPR008979">
    <property type="entry name" value="Galactose-bd-like_sf"/>
</dbReference>
<dbReference type="PROSITE" id="PS00719">
    <property type="entry name" value="GLYCOSYL_HYDROL_F2_1"/>
    <property type="match status" value="1"/>
</dbReference>
<comment type="similarity">
    <text evidence="2 7">Belongs to the glycosyl hydrolase 2 family.</text>
</comment>
<evidence type="ECO:0000256" key="4">
    <source>
        <dbReference type="ARBA" id="ARBA00022801"/>
    </source>
</evidence>
<dbReference type="InterPro" id="IPR050347">
    <property type="entry name" value="Bact_Beta-galactosidase"/>
</dbReference>
<name>A0A642UXV5_9ASCO</name>
<dbReference type="Pfam" id="PF02837">
    <property type="entry name" value="Glyco_hydro_2_N"/>
    <property type="match status" value="1"/>
</dbReference>
<dbReference type="Pfam" id="PF00703">
    <property type="entry name" value="Glyco_hydro_2"/>
    <property type="match status" value="1"/>
</dbReference>
<keyword evidence="5 7" id="KW-0326">Glycosidase</keyword>
<dbReference type="Proteomes" id="UP000761534">
    <property type="component" value="Unassembled WGS sequence"/>
</dbReference>
<feature type="compositionally biased region" description="Basic and acidic residues" evidence="8">
    <location>
        <begin position="40"/>
        <end position="53"/>
    </location>
</feature>
<dbReference type="SUPFAM" id="SSF74650">
    <property type="entry name" value="Galactose mutarotase-like"/>
    <property type="match status" value="1"/>
</dbReference>
<feature type="region of interest" description="Disordered" evidence="8">
    <location>
        <begin position="32"/>
        <end position="61"/>
    </location>
</feature>
<evidence type="ECO:0000256" key="1">
    <source>
        <dbReference type="ARBA" id="ARBA00001412"/>
    </source>
</evidence>
<dbReference type="InterPro" id="IPR006104">
    <property type="entry name" value="Glyco_hydro_2_N"/>
</dbReference>
<evidence type="ECO:0000313" key="10">
    <source>
        <dbReference type="EMBL" id="KAA8907502.1"/>
    </source>
</evidence>
<dbReference type="GO" id="GO:0004565">
    <property type="term" value="F:beta-galactosidase activity"/>
    <property type="evidence" value="ECO:0007669"/>
    <property type="project" value="UniProtKB-EC"/>
</dbReference>
<dbReference type="SUPFAM" id="SSF49303">
    <property type="entry name" value="beta-Galactosidase/glucuronidase domain"/>
    <property type="match status" value="2"/>
</dbReference>
<dbReference type="InterPro" id="IPR023232">
    <property type="entry name" value="Glyco_hydro_2_AS"/>
</dbReference>
<evidence type="ECO:0000256" key="7">
    <source>
        <dbReference type="RuleBase" id="RU361154"/>
    </source>
</evidence>
<reference evidence="10" key="1">
    <citation type="journal article" date="2019" name="G3 (Bethesda)">
        <title>Genome Assemblies of Two Rare Opportunistic Yeast Pathogens: Diutina rugosa (syn. Candida rugosa) and Trichomonascus ciferrii (syn. Candida ciferrii).</title>
        <authorList>
            <person name="Mixao V."/>
            <person name="Saus E."/>
            <person name="Hansen A.P."/>
            <person name="Lass-Florl C."/>
            <person name="Gabaldon T."/>
        </authorList>
    </citation>
    <scope>NUCLEOTIDE SEQUENCE</scope>
    <source>
        <strain evidence="10">CBS 4856</strain>
    </source>
</reference>
<dbReference type="PANTHER" id="PTHR46323:SF2">
    <property type="entry name" value="BETA-GALACTOSIDASE"/>
    <property type="match status" value="1"/>
</dbReference>
<dbReference type="InterPro" id="IPR014718">
    <property type="entry name" value="GH-type_carb-bd"/>
</dbReference>
<dbReference type="InterPro" id="IPR011013">
    <property type="entry name" value="Gal_mutarotase_sf_dom"/>
</dbReference>
<comment type="catalytic activity">
    <reaction evidence="1">
        <text>Hydrolysis of terminal non-reducing beta-D-galactose residues in beta-D-galactosides.</text>
        <dbReference type="EC" id="3.2.1.23"/>
    </reaction>
</comment>
<dbReference type="InterPro" id="IPR023230">
    <property type="entry name" value="Glyco_hydro_2_CS"/>
</dbReference>
<dbReference type="GO" id="GO:0005990">
    <property type="term" value="P:lactose catabolic process"/>
    <property type="evidence" value="ECO:0007669"/>
    <property type="project" value="TreeGrafter"/>
</dbReference>
<dbReference type="GO" id="GO:0009341">
    <property type="term" value="C:beta-galactosidase complex"/>
    <property type="evidence" value="ECO:0007669"/>
    <property type="project" value="InterPro"/>
</dbReference>
<dbReference type="SMART" id="SM01038">
    <property type="entry name" value="Bgal_small_N"/>
    <property type="match status" value="1"/>
</dbReference>
<dbReference type="PRINTS" id="PR00132">
    <property type="entry name" value="GLHYDRLASE2"/>
</dbReference>
<dbReference type="EMBL" id="SWFS01000378">
    <property type="protein sequence ID" value="KAA8907502.1"/>
    <property type="molecule type" value="Genomic_DNA"/>
</dbReference>
<dbReference type="Gene3D" id="2.60.40.10">
    <property type="entry name" value="Immunoglobulins"/>
    <property type="match status" value="1"/>
</dbReference>
<feature type="domain" description="Beta galactosidase small chain/" evidence="9">
    <location>
        <begin position="817"/>
        <end position="1101"/>
    </location>
</feature>
<evidence type="ECO:0000256" key="5">
    <source>
        <dbReference type="ARBA" id="ARBA00023295"/>
    </source>
</evidence>
<dbReference type="Pfam" id="PF02929">
    <property type="entry name" value="Bgal_small_N"/>
    <property type="match status" value="1"/>
</dbReference>
<dbReference type="PANTHER" id="PTHR46323">
    <property type="entry name" value="BETA-GALACTOSIDASE"/>
    <property type="match status" value="1"/>
</dbReference>
<dbReference type="AlphaFoldDB" id="A0A642UXV5"/>
<dbReference type="VEuPathDB" id="FungiDB:TRICI_004978"/>
<dbReference type="PROSITE" id="PS00608">
    <property type="entry name" value="GLYCOSYL_HYDROL_F2_2"/>
    <property type="match status" value="1"/>
</dbReference>
<proteinExistence type="inferred from homology"/>
<dbReference type="InterPro" id="IPR017853">
    <property type="entry name" value="GH"/>
</dbReference>
<accession>A0A642UXV5</accession>
<protein>
    <recommendedName>
        <fullName evidence="3">beta-galactosidase</fullName>
        <ecNumber evidence="3">3.2.1.23</ecNumber>
    </recommendedName>
    <alternativeName>
        <fullName evidence="6">Lactase</fullName>
    </alternativeName>
</protein>
<dbReference type="SUPFAM" id="SSF49785">
    <property type="entry name" value="Galactose-binding domain-like"/>
    <property type="match status" value="1"/>
</dbReference>
<dbReference type="InterPro" id="IPR006102">
    <property type="entry name" value="Ig-like_GH2"/>
</dbReference>
<dbReference type="InterPro" id="IPR004199">
    <property type="entry name" value="B-gal_small/dom_5"/>
</dbReference>
<dbReference type="Gene3D" id="2.70.98.10">
    <property type="match status" value="1"/>
</dbReference>
<evidence type="ECO:0000259" key="9">
    <source>
        <dbReference type="SMART" id="SM01038"/>
    </source>
</evidence>
<dbReference type="InterPro" id="IPR013783">
    <property type="entry name" value="Ig-like_fold"/>
</dbReference>
<organism evidence="10 11">
    <name type="scientific">Trichomonascus ciferrii</name>
    <dbReference type="NCBI Taxonomy" id="44093"/>
    <lineage>
        <taxon>Eukaryota</taxon>
        <taxon>Fungi</taxon>
        <taxon>Dikarya</taxon>
        <taxon>Ascomycota</taxon>
        <taxon>Saccharomycotina</taxon>
        <taxon>Dipodascomycetes</taxon>
        <taxon>Dipodascales</taxon>
        <taxon>Trichomonascaceae</taxon>
        <taxon>Trichomonascus</taxon>
        <taxon>Trichomonascus ciferrii complex</taxon>
    </lineage>
</organism>
<gene>
    <name evidence="10" type="ORF">TRICI_004978</name>
</gene>
<dbReference type="Gene3D" id="2.60.120.260">
    <property type="entry name" value="Galactose-binding domain-like"/>
    <property type="match status" value="1"/>
</dbReference>
<evidence type="ECO:0000256" key="2">
    <source>
        <dbReference type="ARBA" id="ARBA00007401"/>
    </source>
</evidence>